<dbReference type="Gene3D" id="1.10.4100.10">
    <property type="entry name" value="2-methylcitrate dehydratase PrpD"/>
    <property type="match status" value="1"/>
</dbReference>
<dbReference type="PANTHER" id="PTHR16943:SF8">
    <property type="entry name" value="2-METHYLCITRATE DEHYDRATASE"/>
    <property type="match status" value="1"/>
</dbReference>
<dbReference type="InterPro" id="IPR042188">
    <property type="entry name" value="MmgE/PrpD_sf_2"/>
</dbReference>
<evidence type="ECO:0000259" key="2">
    <source>
        <dbReference type="Pfam" id="PF03972"/>
    </source>
</evidence>
<dbReference type="PANTHER" id="PTHR16943">
    <property type="entry name" value="2-METHYLCITRATE DEHYDRATASE-RELATED"/>
    <property type="match status" value="1"/>
</dbReference>
<comment type="caution">
    <text evidence="4">The sequence shown here is derived from an EMBL/GenBank/DDBJ whole genome shotgun (WGS) entry which is preliminary data.</text>
</comment>
<comment type="similarity">
    <text evidence="1">Belongs to the PrpD family.</text>
</comment>
<sequence>MAALARTLAEFVVSVPAGAIPALAMERAKMSLASTIASAAMGQDIPSARIVRGLELEEGGAGQASVWFQGARLPLTRAVRVNAVASDAAASDDSDMRSIAHIGTIVSSTALALGEHAGTGGADLLRAMVLGYEIAGRIDESLTPGRMQRGFHGSVSTVFGAAVTAGRLLGLDAHRMAHAISLAATSIGGMAIAADTSCAREYHAGNAAMAGVQAALAAMRGYEGEPAVLESPRGFLSAMNGQAVGDIAKDLGKEWDIVTDMAIKLMPGAHPFHATAEAAADAAMAGNVSPADIERVMVSAAVQWTSFKGEPHPRSLVDAAHSLFYFVAASIVERKFDWDAMTDAKMRDPVIAAVQDKIVFDPHPPPLPDRFPHRHGGSVAIRLKDGREFAATCRAPRGSGARGVDWKDVEAKYRRLAPMSGMGAARVQASLRLLRGFDELPDVRELTEMLAHPAGGPE</sequence>
<dbReference type="InterPro" id="IPR045337">
    <property type="entry name" value="MmgE_PrpD_C"/>
</dbReference>
<evidence type="ECO:0000259" key="3">
    <source>
        <dbReference type="Pfam" id="PF19305"/>
    </source>
</evidence>
<gene>
    <name evidence="4" type="ORF">H0A72_07025</name>
</gene>
<dbReference type="GO" id="GO:0016829">
    <property type="term" value="F:lyase activity"/>
    <property type="evidence" value="ECO:0007669"/>
    <property type="project" value="InterPro"/>
</dbReference>
<feature type="domain" description="MmgE/PrpD N-terminal" evidence="2">
    <location>
        <begin position="7"/>
        <end position="242"/>
    </location>
</feature>
<accession>A0A853FZJ5</accession>
<evidence type="ECO:0000256" key="1">
    <source>
        <dbReference type="ARBA" id="ARBA00006174"/>
    </source>
</evidence>
<reference evidence="4 5" key="1">
    <citation type="submission" date="2020-07" db="EMBL/GenBank/DDBJ databases">
        <title>Taxonomic revisions and descriptions of new bacterial species based on genomic comparisons in the high-G+C-content subgroup of the family Alcaligenaceae.</title>
        <authorList>
            <person name="Szabo A."/>
            <person name="Felfoldi T."/>
        </authorList>
    </citation>
    <scope>NUCLEOTIDE SEQUENCE [LARGE SCALE GENOMIC DNA]</scope>
    <source>
        <strain evidence="4 5">LMG 24012</strain>
    </source>
</reference>
<dbReference type="InterPro" id="IPR042183">
    <property type="entry name" value="MmgE/PrpD_sf_1"/>
</dbReference>
<dbReference type="RefSeq" id="WP_180154352.1">
    <property type="nucleotide sequence ID" value="NZ_JACCEM010000003.1"/>
</dbReference>
<dbReference type="Pfam" id="PF03972">
    <property type="entry name" value="MmgE_PrpD_N"/>
    <property type="match status" value="1"/>
</dbReference>
<protein>
    <submittedName>
        <fullName evidence="4">MmgE/PrpD family protein</fullName>
    </submittedName>
</protein>
<proteinExistence type="inferred from homology"/>
<evidence type="ECO:0000313" key="5">
    <source>
        <dbReference type="Proteomes" id="UP000559809"/>
    </source>
</evidence>
<dbReference type="InterPro" id="IPR036148">
    <property type="entry name" value="MmgE/PrpD_sf"/>
</dbReference>
<evidence type="ECO:0000313" key="4">
    <source>
        <dbReference type="EMBL" id="NYT49062.1"/>
    </source>
</evidence>
<dbReference type="Proteomes" id="UP000559809">
    <property type="component" value="Unassembled WGS sequence"/>
</dbReference>
<dbReference type="InterPro" id="IPR045336">
    <property type="entry name" value="MmgE_PrpD_N"/>
</dbReference>
<dbReference type="Gene3D" id="3.30.1330.120">
    <property type="entry name" value="2-methylcitrate dehydratase PrpD"/>
    <property type="match status" value="1"/>
</dbReference>
<dbReference type="AlphaFoldDB" id="A0A853FZJ5"/>
<dbReference type="Pfam" id="PF19305">
    <property type="entry name" value="MmgE_PrpD_C"/>
    <property type="match status" value="1"/>
</dbReference>
<dbReference type="EMBL" id="JACCEM010000003">
    <property type="protein sequence ID" value="NYT49062.1"/>
    <property type="molecule type" value="Genomic_DNA"/>
</dbReference>
<feature type="domain" description="MmgE/PrpD C-terminal" evidence="3">
    <location>
        <begin position="272"/>
        <end position="418"/>
    </location>
</feature>
<keyword evidence="5" id="KW-1185">Reference proteome</keyword>
<name>A0A853FZJ5_9BURK</name>
<dbReference type="InterPro" id="IPR005656">
    <property type="entry name" value="MmgE_PrpD"/>
</dbReference>
<organism evidence="4 5">
    <name type="scientific">Parapusillimonas granuli</name>
    <dbReference type="NCBI Taxonomy" id="380911"/>
    <lineage>
        <taxon>Bacteria</taxon>
        <taxon>Pseudomonadati</taxon>
        <taxon>Pseudomonadota</taxon>
        <taxon>Betaproteobacteria</taxon>
        <taxon>Burkholderiales</taxon>
        <taxon>Alcaligenaceae</taxon>
        <taxon>Parapusillimonas</taxon>
    </lineage>
</organism>
<dbReference type="SUPFAM" id="SSF103378">
    <property type="entry name" value="2-methylcitrate dehydratase PrpD"/>
    <property type="match status" value="1"/>
</dbReference>